<accession>A0A3M5DYE5</accession>
<dbReference type="GO" id="GO:0006355">
    <property type="term" value="P:regulation of DNA-templated transcription"/>
    <property type="evidence" value="ECO:0007669"/>
    <property type="project" value="InterPro"/>
</dbReference>
<evidence type="ECO:0000313" key="3">
    <source>
        <dbReference type="Proteomes" id="UP000270834"/>
    </source>
</evidence>
<dbReference type="Proteomes" id="UP000270834">
    <property type="component" value="Unassembled WGS sequence"/>
</dbReference>
<proteinExistence type="predicted"/>
<feature type="domain" description="Regulator of RNA terminal phosphate cyclase" evidence="1">
    <location>
        <begin position="3"/>
        <end position="77"/>
    </location>
</feature>
<dbReference type="EMBL" id="RBSQ01000606">
    <property type="protein sequence ID" value="RMS55109.1"/>
    <property type="molecule type" value="Genomic_DNA"/>
</dbReference>
<dbReference type="AlphaFoldDB" id="A0A3M5DYE5"/>
<dbReference type="SUPFAM" id="SSF46894">
    <property type="entry name" value="C-terminal effector domain of the bipartite response regulators"/>
    <property type="match status" value="1"/>
</dbReference>
<dbReference type="Gene3D" id="1.10.10.10">
    <property type="entry name" value="Winged helix-like DNA-binding domain superfamily/Winged helix DNA-binding domain"/>
    <property type="match status" value="1"/>
</dbReference>
<dbReference type="Pfam" id="PF06956">
    <property type="entry name" value="RtcR"/>
    <property type="match status" value="1"/>
</dbReference>
<comment type="caution">
    <text evidence="2">The sequence shown here is derived from an EMBL/GenBank/DDBJ whole genome shotgun (WGS) entry which is preliminary data.</text>
</comment>
<organism evidence="2 3">
    <name type="scientific">Pseudomonas aeruginosa</name>
    <dbReference type="NCBI Taxonomy" id="287"/>
    <lineage>
        <taxon>Bacteria</taxon>
        <taxon>Pseudomonadati</taxon>
        <taxon>Pseudomonadota</taxon>
        <taxon>Gammaproteobacteria</taxon>
        <taxon>Pseudomonadales</taxon>
        <taxon>Pseudomonadaceae</taxon>
        <taxon>Pseudomonas</taxon>
    </lineage>
</organism>
<gene>
    <name evidence="2" type="ORF">ALP65_01284</name>
</gene>
<sequence>MMKRTVAIGFIGATLDRLGKGAARWQKWRPSIGLCQQPDLLIDRLELIHGNDARDLGLAPNTVRHHIRTIYSKLGVNDKASIAHLLHQFPPG</sequence>
<reference evidence="2 3" key="1">
    <citation type="submission" date="2018-08" db="EMBL/GenBank/DDBJ databases">
        <title>Recombination of ecologically and evolutionarily significant loci maintains genetic cohesion in the Pseudomonas syringae species complex.</title>
        <authorList>
            <person name="Dillon M."/>
            <person name="Thakur S."/>
            <person name="Almeida R.N.D."/>
            <person name="Weir B.S."/>
            <person name="Guttman D.S."/>
        </authorList>
    </citation>
    <scope>NUCLEOTIDE SEQUENCE [LARGE SCALE GENOMIC DNA]</scope>
    <source>
        <strain evidence="2 3">ICMP 7846</strain>
    </source>
</reference>
<dbReference type="InterPro" id="IPR036388">
    <property type="entry name" value="WH-like_DNA-bd_sf"/>
</dbReference>
<dbReference type="InterPro" id="IPR009715">
    <property type="entry name" value="RtcR"/>
</dbReference>
<protein>
    <recommendedName>
        <fullName evidence="1">Regulator of RNA terminal phosphate cyclase domain-containing protein</fullName>
    </recommendedName>
</protein>
<dbReference type="InterPro" id="IPR016032">
    <property type="entry name" value="Sig_transdc_resp-reg_C-effctor"/>
</dbReference>
<dbReference type="GO" id="GO:0003677">
    <property type="term" value="F:DNA binding"/>
    <property type="evidence" value="ECO:0007669"/>
    <property type="project" value="InterPro"/>
</dbReference>
<evidence type="ECO:0000313" key="2">
    <source>
        <dbReference type="EMBL" id="RMS55109.1"/>
    </source>
</evidence>
<name>A0A3M5DYE5_PSEAI</name>
<evidence type="ECO:0000259" key="1">
    <source>
        <dbReference type="Pfam" id="PF06956"/>
    </source>
</evidence>